<evidence type="ECO:0000313" key="3">
    <source>
        <dbReference type="Proteomes" id="UP000050920"/>
    </source>
</evidence>
<organism evidence="2 3">
    <name type="scientific">Lactiplantibacillus fabifermentans DSM 21115</name>
    <dbReference type="NCBI Taxonomy" id="1413187"/>
    <lineage>
        <taxon>Bacteria</taxon>
        <taxon>Bacillati</taxon>
        <taxon>Bacillota</taxon>
        <taxon>Bacilli</taxon>
        <taxon>Lactobacillales</taxon>
        <taxon>Lactobacillaceae</taxon>
        <taxon>Lactiplantibacillus</taxon>
    </lineage>
</organism>
<reference evidence="2 3" key="1">
    <citation type="journal article" date="2015" name="Genome Announc.">
        <title>Expanding the biotechnology potential of lactobacilli through comparative genomics of 213 strains and associated genera.</title>
        <authorList>
            <person name="Sun Z."/>
            <person name="Harris H.M."/>
            <person name="McCann A."/>
            <person name="Guo C."/>
            <person name="Argimon S."/>
            <person name="Zhang W."/>
            <person name="Yang X."/>
            <person name="Jeffery I.B."/>
            <person name="Cooney J.C."/>
            <person name="Kagawa T.F."/>
            <person name="Liu W."/>
            <person name="Song Y."/>
            <person name="Salvetti E."/>
            <person name="Wrobel A."/>
            <person name="Rasinkangas P."/>
            <person name="Parkhill J."/>
            <person name="Rea M.C."/>
            <person name="O'Sullivan O."/>
            <person name="Ritari J."/>
            <person name="Douillard F.P."/>
            <person name="Paul Ross R."/>
            <person name="Yang R."/>
            <person name="Briner A.E."/>
            <person name="Felis G.E."/>
            <person name="de Vos W.M."/>
            <person name="Barrangou R."/>
            <person name="Klaenhammer T.R."/>
            <person name="Caufield P.W."/>
            <person name="Cui Y."/>
            <person name="Zhang H."/>
            <person name="O'Toole P.W."/>
        </authorList>
    </citation>
    <scope>NUCLEOTIDE SEQUENCE [LARGE SCALE GENOMIC DNA]</scope>
    <source>
        <strain evidence="2 3">DSM 21115</strain>
    </source>
</reference>
<dbReference type="EMBL" id="AYGX02000009">
    <property type="protein sequence ID" value="KRO29383.1"/>
    <property type="molecule type" value="Genomic_DNA"/>
</dbReference>
<evidence type="ECO:0000256" key="1">
    <source>
        <dbReference type="SAM" id="Phobius"/>
    </source>
</evidence>
<dbReference type="AlphaFoldDB" id="A0A0R2NUJ6"/>
<dbReference type="Proteomes" id="UP000050920">
    <property type="component" value="Unassembled WGS sequence"/>
</dbReference>
<keyword evidence="3" id="KW-1185">Reference proteome</keyword>
<accession>A0A0R2NUJ6</accession>
<protein>
    <submittedName>
        <fullName evidence="2">Uncharacterized protein</fullName>
    </submittedName>
</protein>
<feature type="transmembrane region" description="Helical" evidence="1">
    <location>
        <begin position="65"/>
        <end position="87"/>
    </location>
</feature>
<gene>
    <name evidence="2" type="ORF">DY78_GL000617</name>
</gene>
<name>A0A0R2NUJ6_9LACO</name>
<feature type="transmembrane region" description="Helical" evidence="1">
    <location>
        <begin position="6"/>
        <end position="24"/>
    </location>
</feature>
<keyword evidence="1" id="KW-0472">Membrane</keyword>
<feature type="transmembrane region" description="Helical" evidence="1">
    <location>
        <begin position="36"/>
        <end position="53"/>
    </location>
</feature>
<sequence>MKKYLLIALIIDFGMLMRTALSLFNHGIVVNNGQKIVALILFWVAWAAVIYLNKEVWHQLHYEVASHQSLLIITLVTGVLVAGSLVIQPQRHAKATMATISMTRAVKLMQQTHDREDVAPIYFYVKADKNTASVTQQLNRLTTSADPIQRCQLKTATAADKRLAKQIRQLASVKSAQTIVFLRSHGKFTTINNLQAADQVKRVMQIRREANGGY</sequence>
<dbReference type="RefSeq" id="WP_024625193.1">
    <property type="nucleotide sequence ID" value="NZ_AYGX02000009.1"/>
</dbReference>
<keyword evidence="1" id="KW-1133">Transmembrane helix</keyword>
<keyword evidence="1" id="KW-0812">Transmembrane</keyword>
<evidence type="ECO:0000313" key="2">
    <source>
        <dbReference type="EMBL" id="KRO29383.1"/>
    </source>
</evidence>
<comment type="caution">
    <text evidence="2">The sequence shown here is derived from an EMBL/GenBank/DDBJ whole genome shotgun (WGS) entry which is preliminary data.</text>
</comment>
<proteinExistence type="predicted"/>